<name>A0A1V6RUV8_9EURO</name>
<gene>
    <name evidence="1" type="ORF">PENVUL_c023G01508</name>
</gene>
<evidence type="ECO:0000313" key="1">
    <source>
        <dbReference type="EMBL" id="OQE05557.1"/>
    </source>
</evidence>
<dbReference type="EMBL" id="MDYP01000023">
    <property type="protein sequence ID" value="OQE05557.1"/>
    <property type="molecule type" value="Genomic_DNA"/>
</dbReference>
<accession>A0A1V6RUV8</accession>
<feature type="non-terminal residue" evidence="1">
    <location>
        <position position="1"/>
    </location>
</feature>
<sequence>ALVIVDWELSGWLPEHQETHKTELTVDDEQWLEYLPLILAQHESTVEAWWWYMASLGVQLTASPEATII</sequence>
<reference evidence="2" key="1">
    <citation type="journal article" date="2017" name="Nat. Microbiol.">
        <title>Global analysis of biosynthetic gene clusters reveals vast potential of secondary metabolite production in Penicillium species.</title>
        <authorList>
            <person name="Nielsen J.C."/>
            <person name="Grijseels S."/>
            <person name="Prigent S."/>
            <person name="Ji B."/>
            <person name="Dainat J."/>
            <person name="Nielsen K.F."/>
            <person name="Frisvad J.C."/>
            <person name="Workman M."/>
            <person name="Nielsen J."/>
        </authorList>
    </citation>
    <scope>NUCLEOTIDE SEQUENCE [LARGE SCALE GENOMIC DNA]</scope>
    <source>
        <strain evidence="2">IBT 29486</strain>
    </source>
</reference>
<comment type="caution">
    <text evidence="1">The sequence shown here is derived from an EMBL/GenBank/DDBJ whole genome shotgun (WGS) entry which is preliminary data.</text>
</comment>
<proteinExistence type="predicted"/>
<evidence type="ECO:0008006" key="3">
    <source>
        <dbReference type="Google" id="ProtNLM"/>
    </source>
</evidence>
<evidence type="ECO:0000313" key="2">
    <source>
        <dbReference type="Proteomes" id="UP000191518"/>
    </source>
</evidence>
<dbReference type="AlphaFoldDB" id="A0A1V6RUV8"/>
<keyword evidence="2" id="KW-1185">Reference proteome</keyword>
<dbReference type="Proteomes" id="UP000191518">
    <property type="component" value="Unassembled WGS sequence"/>
</dbReference>
<protein>
    <recommendedName>
        <fullName evidence="3">Aminoglycoside phosphotransferase domain-containing protein</fullName>
    </recommendedName>
</protein>
<organism evidence="1 2">
    <name type="scientific">Penicillium vulpinum</name>
    <dbReference type="NCBI Taxonomy" id="29845"/>
    <lineage>
        <taxon>Eukaryota</taxon>
        <taxon>Fungi</taxon>
        <taxon>Dikarya</taxon>
        <taxon>Ascomycota</taxon>
        <taxon>Pezizomycotina</taxon>
        <taxon>Eurotiomycetes</taxon>
        <taxon>Eurotiomycetidae</taxon>
        <taxon>Eurotiales</taxon>
        <taxon>Aspergillaceae</taxon>
        <taxon>Penicillium</taxon>
    </lineage>
</organism>
<feature type="non-terminal residue" evidence="1">
    <location>
        <position position="69"/>
    </location>
</feature>